<comment type="cofactor">
    <cofactor evidence="1">
        <name>a divalent metal cation</name>
        <dbReference type="ChEBI" id="CHEBI:60240"/>
    </cofactor>
</comment>
<evidence type="ECO:0000256" key="1">
    <source>
        <dbReference type="ARBA" id="ARBA00001968"/>
    </source>
</evidence>
<feature type="domain" description="DDE Tnp4" evidence="8">
    <location>
        <begin position="206"/>
        <end position="323"/>
    </location>
</feature>
<accession>A0A443P6U4</accession>
<dbReference type="PANTHER" id="PTHR22930:SF251">
    <property type="entry name" value="DDE TNP4 DOMAIN-CONTAINING PROTEIN"/>
    <property type="match status" value="1"/>
</dbReference>
<evidence type="ECO:0000313" key="10">
    <source>
        <dbReference type="EMBL" id="RWR86504.1"/>
    </source>
</evidence>
<comment type="similarity">
    <text evidence="3">Belongs to the HARBI1 family.</text>
</comment>
<dbReference type="Proteomes" id="UP000283530">
    <property type="component" value="Unassembled WGS sequence"/>
</dbReference>
<dbReference type="EMBL" id="QPKB01000006">
    <property type="protein sequence ID" value="RWR86504.1"/>
    <property type="molecule type" value="Genomic_DNA"/>
</dbReference>
<evidence type="ECO:0000256" key="3">
    <source>
        <dbReference type="ARBA" id="ARBA00006958"/>
    </source>
</evidence>
<evidence type="ECO:0000259" key="9">
    <source>
        <dbReference type="Pfam" id="PF26138"/>
    </source>
</evidence>
<proteinExistence type="inferred from homology"/>
<evidence type="ECO:0000256" key="7">
    <source>
        <dbReference type="ARBA" id="ARBA00023242"/>
    </source>
</evidence>
<keyword evidence="4" id="KW-0540">Nuclease</keyword>
<comment type="caution">
    <text evidence="10">The sequence shown here is derived from an EMBL/GenBank/DDBJ whole genome shotgun (WGS) entry which is preliminary data.</text>
</comment>
<protein>
    <submittedName>
        <fullName evidence="10">DDE_4 domain-containing protein</fullName>
    </submittedName>
</protein>
<dbReference type="AlphaFoldDB" id="A0A443P6U4"/>
<keyword evidence="5" id="KW-0479">Metal-binding</keyword>
<keyword evidence="6" id="KW-0378">Hydrolase</keyword>
<dbReference type="OrthoDB" id="1681765at2759"/>
<gene>
    <name evidence="10" type="ORF">CKAN_01540400</name>
</gene>
<comment type="subcellular location">
    <subcellularLocation>
        <location evidence="2">Nucleus</location>
    </subcellularLocation>
</comment>
<dbReference type="GO" id="GO:0004518">
    <property type="term" value="F:nuclease activity"/>
    <property type="evidence" value="ECO:0007669"/>
    <property type="project" value="UniProtKB-KW"/>
</dbReference>
<dbReference type="Pfam" id="PF26138">
    <property type="entry name" value="DUF8040"/>
    <property type="match status" value="1"/>
</dbReference>
<dbReference type="GO" id="GO:0046872">
    <property type="term" value="F:metal ion binding"/>
    <property type="evidence" value="ECO:0007669"/>
    <property type="project" value="UniProtKB-KW"/>
</dbReference>
<name>A0A443P6U4_9MAGN</name>
<feature type="domain" description="DUF8040" evidence="9">
    <location>
        <begin position="81"/>
        <end position="155"/>
    </location>
</feature>
<evidence type="ECO:0000259" key="8">
    <source>
        <dbReference type="Pfam" id="PF13359"/>
    </source>
</evidence>
<dbReference type="InterPro" id="IPR027806">
    <property type="entry name" value="HARBI1_dom"/>
</dbReference>
<dbReference type="GO" id="GO:0005634">
    <property type="term" value="C:nucleus"/>
    <property type="evidence" value="ECO:0007669"/>
    <property type="project" value="UniProtKB-SubCell"/>
</dbReference>
<organism evidence="10 11">
    <name type="scientific">Cinnamomum micranthum f. kanehirae</name>
    <dbReference type="NCBI Taxonomy" id="337451"/>
    <lineage>
        <taxon>Eukaryota</taxon>
        <taxon>Viridiplantae</taxon>
        <taxon>Streptophyta</taxon>
        <taxon>Embryophyta</taxon>
        <taxon>Tracheophyta</taxon>
        <taxon>Spermatophyta</taxon>
        <taxon>Magnoliopsida</taxon>
        <taxon>Magnoliidae</taxon>
        <taxon>Laurales</taxon>
        <taxon>Lauraceae</taxon>
        <taxon>Cinnamomum</taxon>
    </lineage>
</organism>
<dbReference type="InterPro" id="IPR045249">
    <property type="entry name" value="HARBI1-like"/>
</dbReference>
<dbReference type="InterPro" id="IPR058353">
    <property type="entry name" value="DUF8040"/>
</dbReference>
<dbReference type="STRING" id="337451.A0A443P6U4"/>
<dbReference type="Pfam" id="PF13359">
    <property type="entry name" value="DDE_Tnp_4"/>
    <property type="match status" value="1"/>
</dbReference>
<evidence type="ECO:0000313" key="11">
    <source>
        <dbReference type="Proteomes" id="UP000283530"/>
    </source>
</evidence>
<evidence type="ECO:0000256" key="2">
    <source>
        <dbReference type="ARBA" id="ARBA00004123"/>
    </source>
</evidence>
<evidence type="ECO:0000256" key="6">
    <source>
        <dbReference type="ARBA" id="ARBA00022801"/>
    </source>
</evidence>
<evidence type="ECO:0000256" key="5">
    <source>
        <dbReference type="ARBA" id="ARBA00022723"/>
    </source>
</evidence>
<keyword evidence="11" id="KW-1185">Reference proteome</keyword>
<reference evidence="10 11" key="1">
    <citation type="journal article" date="2019" name="Nat. Plants">
        <title>Stout camphor tree genome fills gaps in understanding of flowering plant genome evolution.</title>
        <authorList>
            <person name="Chaw S.M."/>
            <person name="Liu Y.C."/>
            <person name="Wu Y.W."/>
            <person name="Wang H.Y."/>
            <person name="Lin C.I."/>
            <person name="Wu C.S."/>
            <person name="Ke H.M."/>
            <person name="Chang L.Y."/>
            <person name="Hsu C.Y."/>
            <person name="Yang H.T."/>
            <person name="Sudianto E."/>
            <person name="Hsu M.H."/>
            <person name="Wu K.P."/>
            <person name="Wang L.N."/>
            <person name="Leebens-Mack J.H."/>
            <person name="Tsai I.J."/>
        </authorList>
    </citation>
    <scope>NUCLEOTIDE SEQUENCE [LARGE SCALE GENOMIC DNA]</scope>
    <source>
        <strain evidence="11">cv. Chaw 1501</strain>
        <tissue evidence="10">Young leaves</tissue>
    </source>
</reference>
<dbReference type="PANTHER" id="PTHR22930">
    <property type="match status" value="1"/>
</dbReference>
<dbReference type="GO" id="GO:0016787">
    <property type="term" value="F:hydrolase activity"/>
    <property type="evidence" value="ECO:0007669"/>
    <property type="project" value="UniProtKB-KW"/>
</dbReference>
<keyword evidence="7" id="KW-0539">Nucleus</keyword>
<sequence length="332" mass="38653">MANIRRKRPRPSTKGSNNAVDDCIIELAASVKASNQLVAASAQSEGPTIEACIDLLHAMPQLPETSPLHMVTLRSFMVKSFMLLRMEQHVFRRLCMYFRSRNLLEDSKYILVEEQLAMFMMVIAHAHTNRVIQDRFQHSGKTIHKHFRQVLIAMMIFAKDMIKPPPLDTVPKEILLNPRFEPYFKDCIGAIDDTLVHAIIQPEKQIPYRAHDQRILLDTISDERLKFPHAPPGKYYLVDAGYTNMKGFLSPFRNVRYWLPDFQGIVIPRTREEHFNRLHSSLRNVIERSFGVLKARFPILKWMTPYPFPVQRIIVVATMAMHNFIRKEDMED</sequence>
<evidence type="ECO:0000256" key="4">
    <source>
        <dbReference type="ARBA" id="ARBA00022722"/>
    </source>
</evidence>